<keyword evidence="3" id="KW-1185">Reference proteome</keyword>
<organism evidence="2 3">
    <name type="scientific">Streptomyces lacrimifluminis</name>
    <dbReference type="NCBI Taxonomy" id="1500077"/>
    <lineage>
        <taxon>Bacteria</taxon>
        <taxon>Bacillati</taxon>
        <taxon>Actinomycetota</taxon>
        <taxon>Actinomycetes</taxon>
        <taxon>Kitasatosporales</taxon>
        <taxon>Streptomycetaceae</taxon>
        <taxon>Streptomyces</taxon>
    </lineage>
</organism>
<evidence type="ECO:0000313" key="2">
    <source>
        <dbReference type="EMBL" id="GGJ18677.1"/>
    </source>
</evidence>
<dbReference type="EMBL" id="BMMU01000003">
    <property type="protein sequence ID" value="GGJ18677.1"/>
    <property type="molecule type" value="Genomic_DNA"/>
</dbReference>
<evidence type="ECO:0000313" key="3">
    <source>
        <dbReference type="Proteomes" id="UP000625682"/>
    </source>
</evidence>
<dbReference type="Proteomes" id="UP000625682">
    <property type="component" value="Unassembled WGS sequence"/>
</dbReference>
<feature type="compositionally biased region" description="Basic and acidic residues" evidence="1">
    <location>
        <begin position="1"/>
        <end position="11"/>
    </location>
</feature>
<reference evidence="2" key="1">
    <citation type="journal article" date="2014" name="Int. J. Syst. Evol. Microbiol.">
        <title>Complete genome sequence of Corynebacterium casei LMG S-19264T (=DSM 44701T), isolated from a smear-ripened cheese.</title>
        <authorList>
            <consortium name="US DOE Joint Genome Institute (JGI-PGF)"/>
            <person name="Walter F."/>
            <person name="Albersmeier A."/>
            <person name="Kalinowski J."/>
            <person name="Ruckert C."/>
        </authorList>
    </citation>
    <scope>NUCLEOTIDE SEQUENCE</scope>
    <source>
        <strain evidence="2">CGMCC 4.7272</strain>
    </source>
</reference>
<feature type="region of interest" description="Disordered" evidence="1">
    <location>
        <begin position="1"/>
        <end position="22"/>
    </location>
</feature>
<sequence>MMDSQGKRHDTSGNAGRPQRLVVPDHLPGEEAYGTFMHHMTGCADCGYGQVQCEKATELWQAYKKARRKRT</sequence>
<gene>
    <name evidence="2" type="ORF">GCM10012282_13550</name>
</gene>
<comment type="caution">
    <text evidence="2">The sequence shown here is derived from an EMBL/GenBank/DDBJ whole genome shotgun (WGS) entry which is preliminary data.</text>
</comment>
<dbReference type="AlphaFoldDB" id="A0A917NQ61"/>
<evidence type="ECO:0000256" key="1">
    <source>
        <dbReference type="SAM" id="MobiDB-lite"/>
    </source>
</evidence>
<name>A0A917NQ61_9ACTN</name>
<reference evidence="2" key="2">
    <citation type="submission" date="2020-09" db="EMBL/GenBank/DDBJ databases">
        <authorList>
            <person name="Sun Q."/>
            <person name="Zhou Y."/>
        </authorList>
    </citation>
    <scope>NUCLEOTIDE SEQUENCE</scope>
    <source>
        <strain evidence="2">CGMCC 4.7272</strain>
    </source>
</reference>
<accession>A0A917NQ61</accession>
<protein>
    <submittedName>
        <fullName evidence="2">Uncharacterized protein</fullName>
    </submittedName>
</protein>
<proteinExistence type="predicted"/>